<dbReference type="EMBL" id="ML170178">
    <property type="protein sequence ID" value="TDL21823.1"/>
    <property type="molecule type" value="Genomic_DNA"/>
</dbReference>
<evidence type="ECO:0000313" key="2">
    <source>
        <dbReference type="Proteomes" id="UP000294933"/>
    </source>
</evidence>
<name>A0A4Y7Q2F1_9AGAM</name>
<accession>A0A4Y7Q2F1</accession>
<dbReference type="Proteomes" id="UP000294933">
    <property type="component" value="Unassembled WGS sequence"/>
</dbReference>
<dbReference type="OrthoDB" id="3205170at2759"/>
<organism evidence="1 2">
    <name type="scientific">Rickenella mellea</name>
    <dbReference type="NCBI Taxonomy" id="50990"/>
    <lineage>
        <taxon>Eukaryota</taxon>
        <taxon>Fungi</taxon>
        <taxon>Dikarya</taxon>
        <taxon>Basidiomycota</taxon>
        <taxon>Agaricomycotina</taxon>
        <taxon>Agaricomycetes</taxon>
        <taxon>Hymenochaetales</taxon>
        <taxon>Rickenellaceae</taxon>
        <taxon>Rickenella</taxon>
    </lineage>
</organism>
<evidence type="ECO:0000313" key="1">
    <source>
        <dbReference type="EMBL" id="TDL21823.1"/>
    </source>
</evidence>
<proteinExistence type="predicted"/>
<protein>
    <submittedName>
        <fullName evidence="1">Uncharacterized protein</fullName>
    </submittedName>
</protein>
<dbReference type="VEuPathDB" id="FungiDB:BD410DRAFT_789209"/>
<keyword evidence="2" id="KW-1185">Reference proteome</keyword>
<gene>
    <name evidence="1" type="ORF">BD410DRAFT_789209</name>
</gene>
<dbReference type="AlphaFoldDB" id="A0A4Y7Q2F1"/>
<reference evidence="1 2" key="1">
    <citation type="submission" date="2018-06" db="EMBL/GenBank/DDBJ databases">
        <title>A transcriptomic atlas of mushroom development highlights an independent origin of complex multicellularity.</title>
        <authorList>
            <consortium name="DOE Joint Genome Institute"/>
            <person name="Krizsan K."/>
            <person name="Almasi E."/>
            <person name="Merenyi Z."/>
            <person name="Sahu N."/>
            <person name="Viragh M."/>
            <person name="Koszo T."/>
            <person name="Mondo S."/>
            <person name="Kiss B."/>
            <person name="Balint B."/>
            <person name="Kues U."/>
            <person name="Barry K."/>
            <person name="Hegedus J.C."/>
            <person name="Henrissat B."/>
            <person name="Johnson J."/>
            <person name="Lipzen A."/>
            <person name="Ohm R."/>
            <person name="Nagy I."/>
            <person name="Pangilinan J."/>
            <person name="Yan J."/>
            <person name="Xiong Y."/>
            <person name="Grigoriev I.V."/>
            <person name="Hibbett D.S."/>
            <person name="Nagy L.G."/>
        </authorList>
    </citation>
    <scope>NUCLEOTIDE SEQUENCE [LARGE SCALE GENOMIC DNA]</scope>
    <source>
        <strain evidence="1 2">SZMC22713</strain>
    </source>
</reference>
<sequence>MPILGLKTVAACIAAGYDGPQHIDEPWDYDFEVGQMVWVRLAYSGGRESPAKWVLGKVISKPFPKVYEGKTCKYYKIAHMQKNGLGVCLDGTPEFGGMKPDSYYIRELLKEELMWPAVEDDRYVTQAQAHAGHGGRR</sequence>